<dbReference type="AlphaFoldDB" id="A0A2P2P9Q4"/>
<organism evidence="1">
    <name type="scientific">Rhizophora mucronata</name>
    <name type="common">Asiatic mangrove</name>
    <dbReference type="NCBI Taxonomy" id="61149"/>
    <lineage>
        <taxon>Eukaryota</taxon>
        <taxon>Viridiplantae</taxon>
        <taxon>Streptophyta</taxon>
        <taxon>Embryophyta</taxon>
        <taxon>Tracheophyta</taxon>
        <taxon>Spermatophyta</taxon>
        <taxon>Magnoliopsida</taxon>
        <taxon>eudicotyledons</taxon>
        <taxon>Gunneridae</taxon>
        <taxon>Pentapetalae</taxon>
        <taxon>rosids</taxon>
        <taxon>fabids</taxon>
        <taxon>Malpighiales</taxon>
        <taxon>Rhizophoraceae</taxon>
        <taxon>Rhizophora</taxon>
    </lineage>
</organism>
<name>A0A2P2P9Q4_RHIMU</name>
<dbReference type="EMBL" id="GGEC01071000">
    <property type="protein sequence ID" value="MBX51484.1"/>
    <property type="molecule type" value="Transcribed_RNA"/>
</dbReference>
<evidence type="ECO:0000313" key="1">
    <source>
        <dbReference type="EMBL" id="MBX51484.1"/>
    </source>
</evidence>
<reference evidence="1" key="1">
    <citation type="submission" date="2018-02" db="EMBL/GenBank/DDBJ databases">
        <title>Rhizophora mucronata_Transcriptome.</title>
        <authorList>
            <person name="Meera S.P."/>
            <person name="Sreeshan A."/>
            <person name="Augustine A."/>
        </authorList>
    </citation>
    <scope>NUCLEOTIDE SEQUENCE</scope>
    <source>
        <tissue evidence="1">Leaf</tissue>
    </source>
</reference>
<accession>A0A2P2P9Q4</accession>
<proteinExistence type="predicted"/>
<protein>
    <submittedName>
        <fullName evidence="1">Uncharacterized protein</fullName>
    </submittedName>
</protein>
<sequence length="28" mass="3287">MCICLFYIHWTTDQDQKIHKKTSGGTCK</sequence>